<evidence type="ECO:0000256" key="7">
    <source>
        <dbReference type="ARBA" id="ARBA00022989"/>
    </source>
</evidence>
<gene>
    <name evidence="11" type="ORF">WKV44_00715</name>
</gene>
<dbReference type="PANTHER" id="PTHR11795">
    <property type="entry name" value="BRANCHED-CHAIN AMINO ACID TRANSPORT SYSTEM PERMEASE PROTEIN LIVH"/>
    <property type="match status" value="1"/>
</dbReference>
<protein>
    <submittedName>
        <fullName evidence="11">Branched-chain amino acid ABC transporter permease</fullName>
    </submittedName>
</protein>
<dbReference type="RefSeq" id="WP_420068511.1">
    <property type="nucleotide sequence ID" value="NZ_JBCHKQ010000001.1"/>
</dbReference>
<sequence length="296" mass="31510">MEQFFQQTINGVALGGVYALIAIGYTMIYGIIKLINFAHGDILMLGAFFAYFVLRVTGPTPEGIILAFVVSMTGCAILGITIERLAYKPLRTAPRINALITAIGVSLLIENVARVLPFIGPDYRTFPVASFEPLRFAGIVINPLQLIVLIVALVLMAVLTYIVDYTKVGKAMRAVSFDKQASALMGINVNRIISFTFALGSMMAAAAGILYSFSYPLIEPNMGIIPGLKAFVAAVLGGIGSIPGAMIGGFIMGLAETYTKGYISSQMADAIAFGILIVILLVKPTGLLGKKISEKV</sequence>
<dbReference type="Proteomes" id="UP001466331">
    <property type="component" value="Unassembled WGS sequence"/>
</dbReference>
<evidence type="ECO:0000256" key="4">
    <source>
        <dbReference type="ARBA" id="ARBA00022519"/>
    </source>
</evidence>
<feature type="transmembrane region" description="Helical" evidence="10">
    <location>
        <begin position="267"/>
        <end position="286"/>
    </location>
</feature>
<evidence type="ECO:0000256" key="9">
    <source>
        <dbReference type="ARBA" id="ARBA00037998"/>
    </source>
</evidence>
<evidence type="ECO:0000256" key="1">
    <source>
        <dbReference type="ARBA" id="ARBA00004651"/>
    </source>
</evidence>
<organism evidence="11 12">
    <name type="scientific">Rarispira pelagica</name>
    <dbReference type="NCBI Taxonomy" id="3141764"/>
    <lineage>
        <taxon>Bacteria</taxon>
        <taxon>Pseudomonadati</taxon>
        <taxon>Spirochaetota</taxon>
        <taxon>Spirochaetia</taxon>
        <taxon>Winmispirales</taxon>
        <taxon>Winmispiraceae</taxon>
        <taxon>Rarispira</taxon>
    </lineage>
</organism>
<feature type="transmembrane region" description="Helical" evidence="10">
    <location>
        <begin position="42"/>
        <end position="58"/>
    </location>
</feature>
<evidence type="ECO:0000256" key="3">
    <source>
        <dbReference type="ARBA" id="ARBA00022475"/>
    </source>
</evidence>
<keyword evidence="2" id="KW-0813">Transport</keyword>
<dbReference type="InterPro" id="IPR001851">
    <property type="entry name" value="ABC_transp_permease"/>
</dbReference>
<evidence type="ECO:0000256" key="5">
    <source>
        <dbReference type="ARBA" id="ARBA00022692"/>
    </source>
</evidence>
<keyword evidence="3" id="KW-1003">Cell membrane</keyword>
<accession>A0ABU9U8R0</accession>
<evidence type="ECO:0000256" key="6">
    <source>
        <dbReference type="ARBA" id="ARBA00022970"/>
    </source>
</evidence>
<feature type="transmembrane region" description="Helical" evidence="10">
    <location>
        <begin position="139"/>
        <end position="163"/>
    </location>
</feature>
<dbReference type="EMBL" id="JBCHKQ010000001">
    <property type="protein sequence ID" value="MEM5947058.1"/>
    <property type="molecule type" value="Genomic_DNA"/>
</dbReference>
<dbReference type="CDD" id="cd06582">
    <property type="entry name" value="TM_PBP1_LivH_like"/>
    <property type="match status" value="1"/>
</dbReference>
<keyword evidence="5 10" id="KW-0812">Transmembrane</keyword>
<evidence type="ECO:0000256" key="10">
    <source>
        <dbReference type="SAM" id="Phobius"/>
    </source>
</evidence>
<dbReference type="InterPro" id="IPR052157">
    <property type="entry name" value="BCAA_transport_permease"/>
</dbReference>
<keyword evidence="6" id="KW-0029">Amino-acid transport</keyword>
<evidence type="ECO:0000313" key="11">
    <source>
        <dbReference type="EMBL" id="MEM5947058.1"/>
    </source>
</evidence>
<dbReference type="Pfam" id="PF02653">
    <property type="entry name" value="BPD_transp_2"/>
    <property type="match status" value="1"/>
</dbReference>
<reference evidence="11 12" key="1">
    <citation type="submission" date="2024-03" db="EMBL/GenBank/DDBJ databases">
        <title>Ignisphaera cupida sp. nov., a hyperthermophilic hydrolytic archaeon from a hot spring of Kamchatka, and proposal of Ignisphaeraceae fam. nov.</title>
        <authorList>
            <person name="Podosokorskaya O.A."/>
            <person name="Elcheninov A.G."/>
            <person name="Maltseva A.I."/>
            <person name="Zayulina K.S."/>
            <person name="Novikov A."/>
            <person name="Merkel A.Y."/>
        </authorList>
    </citation>
    <scope>NUCLEOTIDE SEQUENCE [LARGE SCALE GENOMIC DNA]</scope>
    <source>
        <strain evidence="11 12">38H-sp</strain>
    </source>
</reference>
<proteinExistence type="inferred from homology"/>
<feature type="transmembrane region" description="Helical" evidence="10">
    <location>
        <begin position="231"/>
        <end position="255"/>
    </location>
</feature>
<evidence type="ECO:0000256" key="8">
    <source>
        <dbReference type="ARBA" id="ARBA00023136"/>
    </source>
</evidence>
<evidence type="ECO:0000256" key="2">
    <source>
        <dbReference type="ARBA" id="ARBA00022448"/>
    </source>
</evidence>
<dbReference type="PANTHER" id="PTHR11795:SF371">
    <property type="entry name" value="HIGH-AFFINITY BRANCHED-CHAIN AMINO ACID TRANSPORT SYSTEM PERMEASE PROTEIN LIVH"/>
    <property type="match status" value="1"/>
</dbReference>
<comment type="subcellular location">
    <subcellularLocation>
        <location evidence="1">Cell membrane</location>
        <topology evidence="1">Multi-pass membrane protein</topology>
    </subcellularLocation>
</comment>
<keyword evidence="8 10" id="KW-0472">Membrane</keyword>
<keyword evidence="4" id="KW-0997">Cell inner membrane</keyword>
<feature type="transmembrane region" description="Helical" evidence="10">
    <location>
        <begin position="12"/>
        <end position="35"/>
    </location>
</feature>
<feature type="transmembrane region" description="Helical" evidence="10">
    <location>
        <begin position="98"/>
        <end position="119"/>
    </location>
</feature>
<evidence type="ECO:0000313" key="12">
    <source>
        <dbReference type="Proteomes" id="UP001466331"/>
    </source>
</evidence>
<keyword evidence="12" id="KW-1185">Reference proteome</keyword>
<keyword evidence="7 10" id="KW-1133">Transmembrane helix</keyword>
<name>A0ABU9U8R0_9SPIR</name>
<comment type="similarity">
    <text evidence="9">Belongs to the binding-protein-dependent transport system permease family. LivHM subfamily.</text>
</comment>
<feature type="transmembrane region" description="Helical" evidence="10">
    <location>
        <begin position="192"/>
        <end position="211"/>
    </location>
</feature>
<feature type="transmembrane region" description="Helical" evidence="10">
    <location>
        <begin position="64"/>
        <end position="86"/>
    </location>
</feature>
<comment type="caution">
    <text evidence="11">The sequence shown here is derived from an EMBL/GenBank/DDBJ whole genome shotgun (WGS) entry which is preliminary data.</text>
</comment>